<dbReference type="Pfam" id="PF00462">
    <property type="entry name" value="Glutaredoxin"/>
    <property type="match status" value="1"/>
</dbReference>
<sequence length="120" mass="13432">MGSIIGKSEAMSDEEIKTFVTSKINSKKVVIFSKSYCPYCKNAKKIFLKYNMFPEFLDITDIENREDCQKIQSYLREITGASSVPRVFINGKCIGGADETEALNMSGQLEILLRDCGAIN</sequence>
<evidence type="ECO:0000313" key="10">
    <source>
        <dbReference type="RefSeq" id="XP_013787198.1"/>
    </source>
</evidence>
<dbReference type="RefSeq" id="XP_013787198.1">
    <property type="nucleotide sequence ID" value="XM_013931744.2"/>
</dbReference>
<dbReference type="InterPro" id="IPR047185">
    <property type="entry name" value="GLRX1"/>
</dbReference>
<organism evidence="9 10">
    <name type="scientific">Limulus polyphemus</name>
    <name type="common">Atlantic horseshoe crab</name>
    <dbReference type="NCBI Taxonomy" id="6850"/>
    <lineage>
        <taxon>Eukaryota</taxon>
        <taxon>Metazoa</taxon>
        <taxon>Ecdysozoa</taxon>
        <taxon>Arthropoda</taxon>
        <taxon>Chelicerata</taxon>
        <taxon>Merostomata</taxon>
        <taxon>Xiphosura</taxon>
        <taxon>Limulidae</taxon>
        <taxon>Limulus</taxon>
    </lineage>
</organism>
<dbReference type="Gene3D" id="3.40.30.10">
    <property type="entry name" value="Glutaredoxin"/>
    <property type="match status" value="1"/>
</dbReference>
<proteinExistence type="inferred from homology"/>
<dbReference type="InterPro" id="IPR011899">
    <property type="entry name" value="Glutaredoxin_euk/vir"/>
</dbReference>
<dbReference type="Proteomes" id="UP000694941">
    <property type="component" value="Unplaced"/>
</dbReference>
<gene>
    <name evidence="10" type="primary">LOC106471156</name>
</gene>
<keyword evidence="9" id="KW-1185">Reference proteome</keyword>
<name>A0ABM1BRE5_LIMPO</name>
<evidence type="ECO:0000256" key="5">
    <source>
        <dbReference type="ARBA" id="ARBA00022982"/>
    </source>
</evidence>
<dbReference type="PROSITE" id="PS51354">
    <property type="entry name" value="GLUTAREDOXIN_2"/>
    <property type="match status" value="1"/>
</dbReference>
<dbReference type="NCBIfam" id="TIGR02180">
    <property type="entry name" value="GRX_euk"/>
    <property type="match status" value="1"/>
</dbReference>
<keyword evidence="5" id="KW-0249">Electron transport</keyword>
<dbReference type="InterPro" id="IPR002109">
    <property type="entry name" value="Glutaredoxin"/>
</dbReference>
<evidence type="ECO:0000313" key="9">
    <source>
        <dbReference type="Proteomes" id="UP000694941"/>
    </source>
</evidence>
<protein>
    <recommendedName>
        <fullName evidence="3">Glutaredoxin-1</fullName>
    </recommendedName>
</protein>
<dbReference type="CDD" id="cd03419">
    <property type="entry name" value="GRX_GRXh_1_2_like"/>
    <property type="match status" value="1"/>
</dbReference>
<accession>A0ABM1BRE5</accession>
<evidence type="ECO:0000256" key="4">
    <source>
        <dbReference type="ARBA" id="ARBA00022448"/>
    </source>
</evidence>
<dbReference type="SUPFAM" id="SSF52833">
    <property type="entry name" value="Thioredoxin-like"/>
    <property type="match status" value="1"/>
</dbReference>
<keyword evidence="6" id="KW-1015">Disulfide bond</keyword>
<evidence type="ECO:0000256" key="7">
    <source>
        <dbReference type="ARBA" id="ARBA00023284"/>
    </source>
</evidence>
<keyword evidence="4" id="KW-0813">Transport</keyword>
<dbReference type="PRINTS" id="PR00160">
    <property type="entry name" value="GLUTAREDOXIN"/>
</dbReference>
<dbReference type="InterPro" id="IPR011767">
    <property type="entry name" value="GLR_AS"/>
</dbReference>
<evidence type="ECO:0000256" key="3">
    <source>
        <dbReference type="ARBA" id="ARBA00013662"/>
    </source>
</evidence>
<keyword evidence="7" id="KW-0676">Redox-active center</keyword>
<evidence type="ECO:0000256" key="6">
    <source>
        <dbReference type="ARBA" id="ARBA00023157"/>
    </source>
</evidence>
<comment type="similarity">
    <text evidence="2">Belongs to the glutaredoxin family.</text>
</comment>
<evidence type="ECO:0000256" key="1">
    <source>
        <dbReference type="ARBA" id="ARBA00002549"/>
    </source>
</evidence>
<evidence type="ECO:0000259" key="8">
    <source>
        <dbReference type="Pfam" id="PF00462"/>
    </source>
</evidence>
<dbReference type="InterPro" id="IPR036249">
    <property type="entry name" value="Thioredoxin-like_sf"/>
</dbReference>
<dbReference type="PANTHER" id="PTHR46185">
    <property type="entry name" value="GLUTAREDOXIN-1"/>
    <property type="match status" value="1"/>
</dbReference>
<dbReference type="PROSITE" id="PS00195">
    <property type="entry name" value="GLUTAREDOXIN_1"/>
    <property type="match status" value="1"/>
</dbReference>
<dbReference type="InterPro" id="IPR014025">
    <property type="entry name" value="Glutaredoxin_subgr"/>
</dbReference>
<dbReference type="PANTHER" id="PTHR46185:SF1">
    <property type="entry name" value="GLUTAREDOXIN-1"/>
    <property type="match status" value="1"/>
</dbReference>
<reference evidence="10" key="1">
    <citation type="submission" date="2025-08" db="UniProtKB">
        <authorList>
            <consortium name="RefSeq"/>
        </authorList>
    </citation>
    <scope>IDENTIFICATION</scope>
    <source>
        <tissue evidence="10">Muscle</tissue>
    </source>
</reference>
<evidence type="ECO:0000256" key="2">
    <source>
        <dbReference type="ARBA" id="ARBA00007787"/>
    </source>
</evidence>
<comment type="function">
    <text evidence="1">Has a glutathione-disulfide oxidoreductase activity in the presence of NADPH and glutathione reductase. Reduces low molecular weight disulfides and proteins.</text>
</comment>
<dbReference type="GeneID" id="106471156"/>
<feature type="domain" description="Glutaredoxin" evidence="8">
    <location>
        <begin position="29"/>
        <end position="94"/>
    </location>
</feature>